<feature type="transmembrane region" description="Helical" evidence="1">
    <location>
        <begin position="556"/>
        <end position="575"/>
    </location>
</feature>
<name>A0A061S941_9CHLO</name>
<reference evidence="2" key="1">
    <citation type="submission" date="2014-05" db="EMBL/GenBank/DDBJ databases">
        <title>The transcriptome of the halophilic microalga Tetraselmis sp. GSL018 isolated from the Great Salt Lake, Utah.</title>
        <authorList>
            <person name="Jinkerson R.E."/>
            <person name="D'Adamo S."/>
            <person name="Posewitz M.C."/>
        </authorList>
    </citation>
    <scope>NUCLEOTIDE SEQUENCE</scope>
    <source>
        <strain evidence="2">GSL018</strain>
    </source>
</reference>
<evidence type="ECO:0000256" key="1">
    <source>
        <dbReference type="SAM" id="Phobius"/>
    </source>
</evidence>
<keyword evidence="1" id="KW-0812">Transmembrane</keyword>
<evidence type="ECO:0000313" key="2">
    <source>
        <dbReference type="EMBL" id="JAC79425.1"/>
    </source>
</evidence>
<sequence>MKTVSDRGNVLLRVEPECLSAVGGNAKLIITHGSELLSTHSCLVTFNLSAGVSEGFIPVYSCDLFYDSENRLAKVSVRLPSIADLGTAALQLRVPQLGITSNSATVVVTESEVVAEELDSLFEPPVPLSKAQACKALEGLHAILNHSAISDDGDFNPAVILLAASRGCTEIAMAALDAAVDTVPFQSVLEKSLEHCGLSLLSSAVLSGSTHTTAELLACALLEGVPLRSDDCSGIFGLAPLHWAAMMGNSSLIDVLFQVCPEAEAAWRELRNSRGLTPAELFEQQGSSAAEAVRVGDPVDPLISEAHGAIWPQDNGVGEFRTGKRLVEALTRTGQTYLFSGVALCNLLMLVLPLGKGAGPLLPVGIVLSHVLLAHQQLPRLIRFMRRRRNGRVGKVLAASGEQGGGTSAPLSRLDSFRYSQWHVRARSAMASAAGTANSAYLLTHSNSSFSRSIAAVEFTICASLGVVRMAFLLRPGSPLVSYWLNVLQSMCCSLMIMATLPAEGLPSLFPEPSTGCPSAELDALLCFLRAMVLAICVAVPVLFFPLPGSTSLQQAAVAFSLMLALQLLASWGWIPMGAAECAGWSYLAYWIVPSGYSALVAMAITCWCEELDVEDYLQDPRHQD</sequence>
<keyword evidence="1" id="KW-0472">Membrane</keyword>
<feature type="transmembrane region" description="Helical" evidence="1">
    <location>
        <begin position="587"/>
        <end position="609"/>
    </location>
</feature>
<feature type="transmembrane region" description="Helical" evidence="1">
    <location>
        <begin position="361"/>
        <end position="382"/>
    </location>
</feature>
<gene>
    <name evidence="2" type="ORF">TSPGSL018_12748</name>
</gene>
<feature type="transmembrane region" description="Helical" evidence="1">
    <location>
        <begin position="522"/>
        <end position="544"/>
    </location>
</feature>
<organism evidence="2">
    <name type="scientific">Tetraselmis sp. GSL018</name>
    <dbReference type="NCBI Taxonomy" id="582737"/>
    <lineage>
        <taxon>Eukaryota</taxon>
        <taxon>Viridiplantae</taxon>
        <taxon>Chlorophyta</taxon>
        <taxon>core chlorophytes</taxon>
        <taxon>Chlorodendrophyceae</taxon>
        <taxon>Chlorodendrales</taxon>
        <taxon>Chlorodendraceae</taxon>
        <taxon>Tetraselmis</taxon>
    </lineage>
</organism>
<dbReference type="EMBL" id="GBEZ01005936">
    <property type="protein sequence ID" value="JAC79425.1"/>
    <property type="molecule type" value="Transcribed_RNA"/>
</dbReference>
<feature type="unsure residue" description="E or Q" evidence="2">
    <location>
        <position position="123"/>
    </location>
</feature>
<dbReference type="InterPro" id="IPR036770">
    <property type="entry name" value="Ankyrin_rpt-contain_sf"/>
</dbReference>
<dbReference type="Gene3D" id="1.25.40.20">
    <property type="entry name" value="Ankyrin repeat-containing domain"/>
    <property type="match status" value="1"/>
</dbReference>
<proteinExistence type="predicted"/>
<dbReference type="AlphaFoldDB" id="A0A061S941"/>
<dbReference type="SUPFAM" id="SSF48403">
    <property type="entry name" value="Ankyrin repeat"/>
    <property type="match status" value="1"/>
</dbReference>
<keyword evidence="1" id="KW-1133">Transmembrane helix</keyword>
<accession>A0A061S941</accession>
<protein>
    <submittedName>
        <fullName evidence="2">Uncharacterized protein</fullName>
    </submittedName>
</protein>